<reference evidence="3 4" key="1">
    <citation type="journal article" date="2022" name="bioRxiv">
        <title>Genomics of Preaxostyla Flagellates Illuminates Evolutionary Transitions and the Path Towards Mitochondrial Loss.</title>
        <authorList>
            <person name="Novak L.V.F."/>
            <person name="Treitli S.C."/>
            <person name="Pyrih J."/>
            <person name="Halakuc P."/>
            <person name="Pipaliya S.V."/>
            <person name="Vacek V."/>
            <person name="Brzon O."/>
            <person name="Soukal P."/>
            <person name="Eme L."/>
            <person name="Dacks J.B."/>
            <person name="Karnkowska A."/>
            <person name="Elias M."/>
            <person name="Hampl V."/>
        </authorList>
    </citation>
    <scope>NUCLEOTIDE SEQUENCE [LARGE SCALE GENOMIC DNA]</scope>
    <source>
        <strain evidence="3">NAU3</strain>
        <tissue evidence="3">Gut</tissue>
    </source>
</reference>
<keyword evidence="4" id="KW-1185">Reference proteome</keyword>
<feature type="transmembrane region" description="Helical" evidence="1">
    <location>
        <begin position="30"/>
        <end position="48"/>
    </location>
</feature>
<organism evidence="3 4">
    <name type="scientific">Blattamonas nauphoetae</name>
    <dbReference type="NCBI Taxonomy" id="2049346"/>
    <lineage>
        <taxon>Eukaryota</taxon>
        <taxon>Metamonada</taxon>
        <taxon>Preaxostyla</taxon>
        <taxon>Oxymonadida</taxon>
        <taxon>Blattamonas</taxon>
    </lineage>
</organism>
<name>A0ABQ9YGU1_9EUKA</name>
<proteinExistence type="predicted"/>
<gene>
    <name evidence="3" type="ORF">BLNAU_1996</name>
    <name evidence="2" type="ORF">BLNAU_22261</name>
</gene>
<evidence type="ECO:0000313" key="4">
    <source>
        <dbReference type="Proteomes" id="UP001281761"/>
    </source>
</evidence>
<keyword evidence="1" id="KW-1133">Transmembrane helix</keyword>
<protein>
    <submittedName>
        <fullName evidence="3">Uncharacterized protein</fullName>
    </submittedName>
</protein>
<evidence type="ECO:0000313" key="2">
    <source>
        <dbReference type="EMBL" id="KAK2942813.1"/>
    </source>
</evidence>
<comment type="caution">
    <text evidence="3">The sequence shown here is derived from an EMBL/GenBank/DDBJ whole genome shotgun (WGS) entry which is preliminary data.</text>
</comment>
<dbReference type="EMBL" id="JARBJD010000008">
    <property type="protein sequence ID" value="KAK2962973.1"/>
    <property type="molecule type" value="Genomic_DNA"/>
</dbReference>
<keyword evidence="1" id="KW-0812">Transmembrane</keyword>
<keyword evidence="1" id="KW-0472">Membrane</keyword>
<accession>A0ABQ9YGU1</accession>
<dbReference type="Proteomes" id="UP001281761">
    <property type="component" value="Unassembled WGS sequence"/>
</dbReference>
<dbReference type="EMBL" id="JARBJD010000381">
    <property type="protein sequence ID" value="KAK2942813.1"/>
    <property type="molecule type" value="Genomic_DNA"/>
</dbReference>
<evidence type="ECO:0000256" key="1">
    <source>
        <dbReference type="SAM" id="Phobius"/>
    </source>
</evidence>
<evidence type="ECO:0000313" key="3">
    <source>
        <dbReference type="EMBL" id="KAK2962973.1"/>
    </source>
</evidence>
<sequence>MNDVIPSGFNIRVIEEYYLDKGAKLHLYEIVIKMVMKTFMMLAFLRLFEQTYRNEKLKEKEEKERSPPS</sequence>